<comment type="subcellular location">
    <subcellularLocation>
        <location evidence="1 12">Cytoplasm</location>
    </subcellularLocation>
</comment>
<sequence>MQQIFLNQTLDANQSLTLADDYFQHLIKVLRLQINDQFWVVDAVQNTFKAQITAINARDFQVSLTAQPRAYSELPVKTIIACALSKKDKVDWITQKATELGAHEIIFFKSQYSIMKWSDTVVSKKLTRLNQIALNAAQQAHRLLVPKVHYFATLEQLIATKSADFSLVAYEEAAKQNESSNLAATLHTMNPQQSIFCLFGPEGGFTVEEIAQLRQNGYNPCGLGPRILRAETAPLYFLSALSYQIELDKDLSK</sequence>
<evidence type="ECO:0000256" key="9">
    <source>
        <dbReference type="ARBA" id="ARBA00022691"/>
    </source>
</evidence>
<dbReference type="InterPro" id="IPR015947">
    <property type="entry name" value="PUA-like_sf"/>
</dbReference>
<dbReference type="NCBIfam" id="TIGR00046">
    <property type="entry name" value="RsmE family RNA methyltransferase"/>
    <property type="match status" value="1"/>
</dbReference>
<dbReference type="PANTHER" id="PTHR30027">
    <property type="entry name" value="RIBOSOMAL RNA SMALL SUBUNIT METHYLTRANSFERASE E"/>
    <property type="match status" value="1"/>
</dbReference>
<dbReference type="Pfam" id="PF20260">
    <property type="entry name" value="PUA_4"/>
    <property type="match status" value="1"/>
</dbReference>
<dbReference type="GO" id="GO:0070042">
    <property type="term" value="F:rRNA (uridine-N3-)-methyltransferase activity"/>
    <property type="evidence" value="ECO:0007669"/>
    <property type="project" value="TreeGrafter"/>
</dbReference>
<proteinExistence type="inferred from homology"/>
<evidence type="ECO:0000256" key="3">
    <source>
        <dbReference type="ARBA" id="ARBA00012328"/>
    </source>
</evidence>
<feature type="domain" description="Ribosomal RNA small subunit methyltransferase E PUA-like" evidence="14">
    <location>
        <begin position="20"/>
        <end position="63"/>
    </location>
</feature>
<organism evidence="15 16">
    <name type="scientific">Bombilactobacillus bombi</name>
    <dbReference type="NCBI Taxonomy" id="1303590"/>
    <lineage>
        <taxon>Bacteria</taxon>
        <taxon>Bacillati</taxon>
        <taxon>Bacillota</taxon>
        <taxon>Bacilli</taxon>
        <taxon>Lactobacillales</taxon>
        <taxon>Lactobacillaceae</taxon>
        <taxon>Bombilactobacillus</taxon>
    </lineage>
</organism>
<keyword evidence="8 12" id="KW-0808">Transferase</keyword>
<dbReference type="Proteomes" id="UP000284822">
    <property type="component" value="Unassembled WGS sequence"/>
</dbReference>
<keyword evidence="7 12" id="KW-0489">Methyltransferase</keyword>
<comment type="similarity">
    <text evidence="2 12">Belongs to the RNA methyltransferase RsmE family.</text>
</comment>
<evidence type="ECO:0000256" key="12">
    <source>
        <dbReference type="PIRNR" id="PIRNR015601"/>
    </source>
</evidence>
<reference evidence="15 16" key="1">
    <citation type="submission" date="2018-07" db="EMBL/GenBank/DDBJ databases">
        <title>Genome sequences of six Lactobacillus spp. isolated from bumble bee guts.</title>
        <authorList>
            <person name="Motta E.V.S."/>
            <person name="Moran N.A."/>
        </authorList>
    </citation>
    <scope>NUCLEOTIDE SEQUENCE [LARGE SCALE GENOMIC DNA]</scope>
    <source>
        <strain evidence="15 16">LV-8.1</strain>
    </source>
</reference>
<evidence type="ECO:0000256" key="6">
    <source>
        <dbReference type="ARBA" id="ARBA00022552"/>
    </source>
</evidence>
<evidence type="ECO:0000256" key="2">
    <source>
        <dbReference type="ARBA" id="ARBA00005528"/>
    </source>
</evidence>
<comment type="catalytic activity">
    <reaction evidence="11 12">
        <text>uridine(1498) in 16S rRNA + S-adenosyl-L-methionine = N(3)-methyluridine(1498) in 16S rRNA + S-adenosyl-L-homocysteine + H(+)</text>
        <dbReference type="Rhea" id="RHEA:42920"/>
        <dbReference type="Rhea" id="RHEA-COMP:10283"/>
        <dbReference type="Rhea" id="RHEA-COMP:10284"/>
        <dbReference type="ChEBI" id="CHEBI:15378"/>
        <dbReference type="ChEBI" id="CHEBI:57856"/>
        <dbReference type="ChEBI" id="CHEBI:59789"/>
        <dbReference type="ChEBI" id="CHEBI:65315"/>
        <dbReference type="ChEBI" id="CHEBI:74502"/>
        <dbReference type="EC" id="2.1.1.193"/>
    </reaction>
</comment>
<evidence type="ECO:0000256" key="5">
    <source>
        <dbReference type="ARBA" id="ARBA00022490"/>
    </source>
</evidence>
<keyword evidence="5 12" id="KW-0963">Cytoplasm</keyword>
<dbReference type="GO" id="GO:0005737">
    <property type="term" value="C:cytoplasm"/>
    <property type="evidence" value="ECO:0007669"/>
    <property type="project" value="UniProtKB-SubCell"/>
</dbReference>
<accession>A0A3R6XRN0</accession>
<dbReference type="CDD" id="cd18084">
    <property type="entry name" value="RsmE-like"/>
    <property type="match status" value="1"/>
</dbReference>
<evidence type="ECO:0000256" key="1">
    <source>
        <dbReference type="ARBA" id="ARBA00004496"/>
    </source>
</evidence>
<dbReference type="EMBL" id="QOCS01000014">
    <property type="protein sequence ID" value="RHW46047.1"/>
    <property type="molecule type" value="Genomic_DNA"/>
</dbReference>
<comment type="caution">
    <text evidence="15">The sequence shown here is derived from an EMBL/GenBank/DDBJ whole genome shotgun (WGS) entry which is preliminary data.</text>
</comment>
<dbReference type="SUPFAM" id="SSF75217">
    <property type="entry name" value="alpha/beta knot"/>
    <property type="match status" value="1"/>
</dbReference>
<dbReference type="InterPro" id="IPR029028">
    <property type="entry name" value="Alpha/beta_knot_MTases"/>
</dbReference>
<name>A0A3R6XRN0_9LACO</name>
<dbReference type="InterPro" id="IPR029026">
    <property type="entry name" value="tRNA_m1G_MTases_N"/>
</dbReference>
<dbReference type="InterPro" id="IPR046886">
    <property type="entry name" value="RsmE_MTase_dom"/>
</dbReference>
<dbReference type="PANTHER" id="PTHR30027:SF3">
    <property type="entry name" value="16S RRNA (URACIL(1498)-N(3))-METHYLTRANSFERASE"/>
    <property type="match status" value="1"/>
</dbReference>
<evidence type="ECO:0000256" key="8">
    <source>
        <dbReference type="ARBA" id="ARBA00022679"/>
    </source>
</evidence>
<dbReference type="AlphaFoldDB" id="A0A3R6XRN0"/>
<dbReference type="PIRSF" id="PIRSF015601">
    <property type="entry name" value="MTase_slr0722"/>
    <property type="match status" value="1"/>
</dbReference>
<evidence type="ECO:0000313" key="15">
    <source>
        <dbReference type="EMBL" id="RHW46047.1"/>
    </source>
</evidence>
<evidence type="ECO:0000259" key="14">
    <source>
        <dbReference type="Pfam" id="PF20260"/>
    </source>
</evidence>
<evidence type="ECO:0000256" key="11">
    <source>
        <dbReference type="ARBA" id="ARBA00047944"/>
    </source>
</evidence>
<evidence type="ECO:0000256" key="10">
    <source>
        <dbReference type="ARBA" id="ARBA00025699"/>
    </source>
</evidence>
<evidence type="ECO:0000259" key="13">
    <source>
        <dbReference type="Pfam" id="PF04452"/>
    </source>
</evidence>
<evidence type="ECO:0000313" key="16">
    <source>
        <dbReference type="Proteomes" id="UP000284822"/>
    </source>
</evidence>
<dbReference type="Gene3D" id="3.40.1280.10">
    <property type="match status" value="1"/>
</dbReference>
<evidence type="ECO:0000256" key="4">
    <source>
        <dbReference type="ARBA" id="ARBA00013673"/>
    </source>
</evidence>
<evidence type="ECO:0000256" key="7">
    <source>
        <dbReference type="ARBA" id="ARBA00022603"/>
    </source>
</evidence>
<comment type="function">
    <text evidence="10 12">Specifically methylates the N3 position of the uracil ring of uridine 1498 (m3U1498) in 16S rRNA. Acts on the fully assembled 30S ribosomal subunit.</text>
</comment>
<dbReference type="InterPro" id="IPR046887">
    <property type="entry name" value="RsmE_PUA-like"/>
</dbReference>
<protein>
    <recommendedName>
        <fullName evidence="4 12">Ribosomal RNA small subunit methyltransferase E</fullName>
        <ecNumber evidence="3 12">2.1.1.193</ecNumber>
    </recommendedName>
</protein>
<dbReference type="EC" id="2.1.1.193" evidence="3 12"/>
<dbReference type="RefSeq" id="WP_118910897.1">
    <property type="nucleotide sequence ID" value="NZ_QOCS01000014.1"/>
</dbReference>
<dbReference type="GO" id="GO:0070475">
    <property type="term" value="P:rRNA base methylation"/>
    <property type="evidence" value="ECO:0007669"/>
    <property type="project" value="TreeGrafter"/>
</dbReference>
<keyword evidence="9 12" id="KW-0949">S-adenosyl-L-methionine</keyword>
<gene>
    <name evidence="15" type="ORF">DS832_06760</name>
</gene>
<feature type="domain" description="Ribosomal RNA small subunit methyltransferase E methyltransferase" evidence="13">
    <location>
        <begin position="73"/>
        <end position="241"/>
    </location>
</feature>
<dbReference type="Pfam" id="PF04452">
    <property type="entry name" value="Methyltrans_RNA"/>
    <property type="match status" value="1"/>
</dbReference>
<dbReference type="SUPFAM" id="SSF88697">
    <property type="entry name" value="PUA domain-like"/>
    <property type="match status" value="1"/>
</dbReference>
<dbReference type="InterPro" id="IPR006700">
    <property type="entry name" value="RsmE"/>
</dbReference>
<keyword evidence="6 12" id="KW-0698">rRNA processing</keyword>